<comment type="caution">
    <text evidence="1">The sequence shown here is derived from an EMBL/GenBank/DDBJ whole genome shotgun (WGS) entry which is preliminary data.</text>
</comment>
<sequence length="65" mass="7507">MIWSNEKTLGTVIVNHEFICSKTMLVSGPAPRIASSFLRRKARSEMVLQHRLPVSLYTTWFWGKV</sequence>
<keyword evidence="2" id="KW-1185">Reference proteome</keyword>
<evidence type="ECO:0000313" key="1">
    <source>
        <dbReference type="EMBL" id="KAK8057793.1"/>
    </source>
</evidence>
<protein>
    <submittedName>
        <fullName evidence="1">Uncharacterized protein</fullName>
    </submittedName>
</protein>
<dbReference type="EMBL" id="JAQQWM010000007">
    <property type="protein sequence ID" value="KAK8057793.1"/>
    <property type="molecule type" value="Genomic_DNA"/>
</dbReference>
<name>A0ABR1UFX0_9PEZI</name>
<organism evidence="1 2">
    <name type="scientific">Apiospora saccharicola</name>
    <dbReference type="NCBI Taxonomy" id="335842"/>
    <lineage>
        <taxon>Eukaryota</taxon>
        <taxon>Fungi</taxon>
        <taxon>Dikarya</taxon>
        <taxon>Ascomycota</taxon>
        <taxon>Pezizomycotina</taxon>
        <taxon>Sordariomycetes</taxon>
        <taxon>Xylariomycetidae</taxon>
        <taxon>Amphisphaeriales</taxon>
        <taxon>Apiosporaceae</taxon>
        <taxon>Apiospora</taxon>
    </lineage>
</organism>
<gene>
    <name evidence="1" type="ORF">PG996_011730</name>
</gene>
<dbReference type="Proteomes" id="UP001446871">
    <property type="component" value="Unassembled WGS sequence"/>
</dbReference>
<evidence type="ECO:0000313" key="2">
    <source>
        <dbReference type="Proteomes" id="UP001446871"/>
    </source>
</evidence>
<accession>A0ABR1UFX0</accession>
<reference evidence="1 2" key="1">
    <citation type="submission" date="2023-01" db="EMBL/GenBank/DDBJ databases">
        <title>Analysis of 21 Apiospora genomes using comparative genomics revels a genus with tremendous synthesis potential of carbohydrate active enzymes and secondary metabolites.</title>
        <authorList>
            <person name="Sorensen T."/>
        </authorList>
    </citation>
    <scope>NUCLEOTIDE SEQUENCE [LARGE SCALE GENOMIC DNA]</scope>
    <source>
        <strain evidence="1 2">CBS 83171</strain>
    </source>
</reference>
<proteinExistence type="predicted"/>